<dbReference type="SUPFAM" id="SSF56601">
    <property type="entry name" value="beta-lactamase/transpeptidase-like"/>
    <property type="match status" value="1"/>
</dbReference>
<keyword evidence="4" id="KW-0378">Hydrolase</keyword>
<accession>A0A512AW12</accession>
<feature type="chain" id="PRO_5021806748" description="beta-N-acetylhexosaminidase" evidence="6">
    <location>
        <begin position="23"/>
        <end position="1001"/>
    </location>
</feature>
<dbReference type="InterPro" id="IPR019800">
    <property type="entry name" value="Glyco_hydro_3_AS"/>
</dbReference>
<evidence type="ECO:0000259" key="7">
    <source>
        <dbReference type="Pfam" id="PF00144"/>
    </source>
</evidence>
<reference evidence="9 10" key="1">
    <citation type="submission" date="2019-07" db="EMBL/GenBank/DDBJ databases">
        <title>Whole genome shotgun sequence of Adhaeribacter aerolatus NBRC 106133.</title>
        <authorList>
            <person name="Hosoyama A."/>
            <person name="Uohara A."/>
            <person name="Ohji S."/>
            <person name="Ichikawa N."/>
        </authorList>
    </citation>
    <scope>NUCLEOTIDE SEQUENCE [LARGE SCALE GENOMIC DNA]</scope>
    <source>
        <strain evidence="9 10">NBRC 106133</strain>
    </source>
</reference>
<protein>
    <recommendedName>
        <fullName evidence="3">beta-N-acetylhexosaminidase</fullName>
        <ecNumber evidence="3">3.2.1.52</ecNumber>
    </recommendedName>
</protein>
<evidence type="ECO:0000256" key="2">
    <source>
        <dbReference type="ARBA" id="ARBA00005336"/>
    </source>
</evidence>
<keyword evidence="5" id="KW-0326">Glycosidase</keyword>
<dbReference type="InterPro" id="IPR036881">
    <property type="entry name" value="Glyco_hydro_3_C_sf"/>
</dbReference>
<evidence type="ECO:0000259" key="8">
    <source>
        <dbReference type="Pfam" id="PF00933"/>
    </source>
</evidence>
<proteinExistence type="inferred from homology"/>
<dbReference type="InterPro" id="IPR050226">
    <property type="entry name" value="NagZ_Beta-hexosaminidase"/>
</dbReference>
<dbReference type="PRINTS" id="PR00133">
    <property type="entry name" value="GLHYDRLASE3"/>
</dbReference>
<dbReference type="Proteomes" id="UP000321532">
    <property type="component" value="Unassembled WGS sequence"/>
</dbReference>
<dbReference type="GO" id="GO:0009254">
    <property type="term" value="P:peptidoglycan turnover"/>
    <property type="evidence" value="ECO:0007669"/>
    <property type="project" value="TreeGrafter"/>
</dbReference>
<dbReference type="PROSITE" id="PS00775">
    <property type="entry name" value="GLYCOSYL_HYDROL_F3"/>
    <property type="match status" value="1"/>
</dbReference>
<dbReference type="OrthoDB" id="9805821at2"/>
<dbReference type="GO" id="GO:0005975">
    <property type="term" value="P:carbohydrate metabolic process"/>
    <property type="evidence" value="ECO:0007669"/>
    <property type="project" value="InterPro"/>
</dbReference>
<dbReference type="InterPro" id="IPR001466">
    <property type="entry name" value="Beta-lactam-related"/>
</dbReference>
<feature type="domain" description="Beta-lactamase-related" evidence="7">
    <location>
        <begin position="611"/>
        <end position="972"/>
    </location>
</feature>
<dbReference type="InterPro" id="IPR036962">
    <property type="entry name" value="Glyco_hydro_3_N_sf"/>
</dbReference>
<dbReference type="SUPFAM" id="SSF51445">
    <property type="entry name" value="(Trans)glycosidases"/>
    <property type="match status" value="1"/>
</dbReference>
<keyword evidence="10" id="KW-1185">Reference proteome</keyword>
<gene>
    <name evidence="9" type="ORF">AAE02nite_15650</name>
</gene>
<dbReference type="EMBL" id="BJYS01000009">
    <property type="protein sequence ID" value="GEO03901.1"/>
    <property type="molecule type" value="Genomic_DNA"/>
</dbReference>
<organism evidence="9 10">
    <name type="scientific">Adhaeribacter aerolatus</name>
    <dbReference type="NCBI Taxonomy" id="670289"/>
    <lineage>
        <taxon>Bacteria</taxon>
        <taxon>Pseudomonadati</taxon>
        <taxon>Bacteroidota</taxon>
        <taxon>Cytophagia</taxon>
        <taxon>Cytophagales</taxon>
        <taxon>Hymenobacteraceae</taxon>
        <taxon>Adhaeribacter</taxon>
    </lineage>
</organism>
<keyword evidence="6" id="KW-0732">Signal</keyword>
<evidence type="ECO:0000256" key="6">
    <source>
        <dbReference type="SAM" id="SignalP"/>
    </source>
</evidence>
<evidence type="ECO:0000256" key="5">
    <source>
        <dbReference type="ARBA" id="ARBA00023295"/>
    </source>
</evidence>
<comment type="caution">
    <text evidence="9">The sequence shown here is derived from an EMBL/GenBank/DDBJ whole genome shotgun (WGS) entry which is preliminary data.</text>
</comment>
<dbReference type="PANTHER" id="PTHR30480">
    <property type="entry name" value="BETA-HEXOSAMINIDASE-RELATED"/>
    <property type="match status" value="1"/>
</dbReference>
<dbReference type="SUPFAM" id="SSF52279">
    <property type="entry name" value="Beta-D-glucan exohydrolase, C-terminal domain"/>
    <property type="match status" value="1"/>
</dbReference>
<dbReference type="InterPro" id="IPR012338">
    <property type="entry name" value="Beta-lactam/transpept-like"/>
</dbReference>
<evidence type="ECO:0000256" key="4">
    <source>
        <dbReference type="ARBA" id="ARBA00022801"/>
    </source>
</evidence>
<evidence type="ECO:0000256" key="1">
    <source>
        <dbReference type="ARBA" id="ARBA00001231"/>
    </source>
</evidence>
<feature type="signal peptide" evidence="6">
    <location>
        <begin position="1"/>
        <end position="22"/>
    </location>
</feature>
<dbReference type="Gene3D" id="3.40.50.1700">
    <property type="entry name" value="Glycoside hydrolase family 3 C-terminal domain"/>
    <property type="match status" value="1"/>
</dbReference>
<dbReference type="Pfam" id="PF00144">
    <property type="entry name" value="Beta-lactamase"/>
    <property type="match status" value="1"/>
</dbReference>
<comment type="catalytic activity">
    <reaction evidence="1">
        <text>Hydrolysis of terminal non-reducing N-acetyl-D-hexosamine residues in N-acetyl-beta-D-hexosaminides.</text>
        <dbReference type="EC" id="3.2.1.52"/>
    </reaction>
</comment>
<dbReference type="InterPro" id="IPR017853">
    <property type="entry name" value="GH"/>
</dbReference>
<sequence length="1001" mass="112014">MTSKRIFFSLAFFILILFTAAAQTKKVAVPTPPVPVKPENFPVFFKTNQLWVDSVFATLSPDERIGQLIMVAAYSNRNKKFEDSIANVIARHKVGGLVFFQGGPVRQAKLTNRYQSISKVPLLIAMDAEWGLGMRLDSTVKFPYQMSMGGISNDKLIYDMGAEVARQFKRIGMHINFAPVIDVNNNADNPVINFRSFGENKHNVARKGAAYMKGMQDQGIMACAKHFPGHGDTDVDSHYSLPKIYYNRKRLDTLEMYPFKELMRQGLGSVMVAHLNIPALDTTTNLPSTLSKPIVTDLLKNELGFKGLVISDAMNMKGVTNNFPDGTADVKAILAGNDIIEFSENVERAITLIREAIAKKEITQEEIDHRVKKILAAKYWAGLHKFKPVALKNLYEDLNNPMANFINRKLTEMSVTVLRNNRNTLPVNNLDTLRIAALAIGTKTATPFQQMLTRYAPTDNFFLPANASIDYLRDLKNQLQKYNLIIAGVHDLSTRPAGNYGVSAETVVFVKELAKGKKTILNIFGNAYSSAKFQDLDKLNAVIMAYQESVNAQEVAAEIIFGGLGSKGRLPVTTSPAYKANLGLATTGGTHFKYSSPEDIGLSSKTFSRIDSLVQVAIQEKAIPGAQVLVAKGGNVIYQKSFGYHTYENKVPVNNSDIYDLASVTKISTSIAALMKLQDEGKFDFNKTVGDYLPEFRGSSKENLVFKEILAHQARLQAWIPFWQVTKKKNGKFKWFTFKADSSARFPIKVAQNLYMHRNYHKKIYKQIKESPLNEKAGYVYSDLSFYLYPVIVERLTGKKFEDYLKENFYKPLGAQTLTFTPEKYFPHSRIVPTEYDSLFRKQLLHGTVHDEGAAMLGGVSGHAGLFGNANDLAKLMQMYLQKGEVAGRRYISEATLNTYTSCQFCPTNRRALGFDRINSPYVENGNAAKGASPESFGHSGFTGTFTWVDPKYDLVYVFLSNRVHPTRNNNKLSQLNTRTAVQQVIYDAIEQAAKTQARRQ</sequence>
<dbReference type="InterPro" id="IPR001764">
    <property type="entry name" value="Glyco_hydro_3_N"/>
</dbReference>
<dbReference type="GO" id="GO:0004563">
    <property type="term" value="F:beta-N-acetylhexosaminidase activity"/>
    <property type="evidence" value="ECO:0007669"/>
    <property type="project" value="UniProtKB-EC"/>
</dbReference>
<comment type="similarity">
    <text evidence="2">Belongs to the glycosyl hydrolase 3 family.</text>
</comment>
<evidence type="ECO:0000313" key="9">
    <source>
        <dbReference type="EMBL" id="GEO03901.1"/>
    </source>
</evidence>
<evidence type="ECO:0000313" key="10">
    <source>
        <dbReference type="Proteomes" id="UP000321532"/>
    </source>
</evidence>
<dbReference type="Gene3D" id="3.20.20.300">
    <property type="entry name" value="Glycoside hydrolase, family 3, N-terminal domain"/>
    <property type="match status" value="1"/>
</dbReference>
<dbReference type="Pfam" id="PF00933">
    <property type="entry name" value="Glyco_hydro_3"/>
    <property type="match status" value="1"/>
</dbReference>
<evidence type="ECO:0000256" key="3">
    <source>
        <dbReference type="ARBA" id="ARBA00012663"/>
    </source>
</evidence>
<feature type="domain" description="Glycoside hydrolase family 3 N-terminal" evidence="8">
    <location>
        <begin position="62"/>
        <end position="376"/>
    </location>
</feature>
<dbReference type="EC" id="3.2.1.52" evidence="3"/>
<dbReference type="Gene3D" id="3.40.710.10">
    <property type="entry name" value="DD-peptidase/beta-lactamase superfamily"/>
    <property type="match status" value="1"/>
</dbReference>
<dbReference type="PANTHER" id="PTHR30480:SF13">
    <property type="entry name" value="BETA-HEXOSAMINIDASE"/>
    <property type="match status" value="1"/>
</dbReference>
<name>A0A512AW12_9BACT</name>
<dbReference type="AlphaFoldDB" id="A0A512AW12"/>
<dbReference type="RefSeq" id="WP_146896766.1">
    <property type="nucleotide sequence ID" value="NZ_BJYS01000009.1"/>
</dbReference>